<name>A0A0E4H2M0_9STRE</name>
<dbReference type="OrthoDB" id="2224963at2"/>
<feature type="coiled-coil region" evidence="1">
    <location>
        <begin position="5"/>
        <end position="59"/>
    </location>
</feature>
<dbReference type="STRING" id="1608583.BN1356_00161"/>
<protein>
    <submittedName>
        <fullName evidence="2">Uncharacterized protein</fullName>
    </submittedName>
</protein>
<keyword evidence="3" id="KW-1185">Reference proteome</keyword>
<gene>
    <name evidence="2" type="ORF">BN1356_00161</name>
</gene>
<dbReference type="Proteomes" id="UP000198604">
    <property type="component" value="Unassembled WGS sequence"/>
</dbReference>
<evidence type="ECO:0000313" key="3">
    <source>
        <dbReference type="Proteomes" id="UP000198604"/>
    </source>
</evidence>
<reference evidence="3" key="1">
    <citation type="submission" date="2015-03" db="EMBL/GenBank/DDBJ databases">
        <authorList>
            <person name="Urmite Genomes"/>
        </authorList>
    </citation>
    <scope>NUCLEOTIDE SEQUENCE [LARGE SCALE GENOMIC DNA]</scope>
    <source>
        <strain evidence="3">FF10</strain>
    </source>
</reference>
<dbReference type="RefSeq" id="WP_093649544.1">
    <property type="nucleotide sequence ID" value="NZ_CTEN01000001.1"/>
</dbReference>
<dbReference type="EMBL" id="CTEN01000001">
    <property type="protein sequence ID" value="CQR23793.1"/>
    <property type="molecule type" value="Genomic_DNA"/>
</dbReference>
<evidence type="ECO:0000313" key="2">
    <source>
        <dbReference type="EMBL" id="CQR23793.1"/>
    </source>
</evidence>
<evidence type="ECO:0000256" key="1">
    <source>
        <dbReference type="SAM" id="Coils"/>
    </source>
</evidence>
<sequence length="61" mass="7690">MSYYREQYELNREMARERLETCEVLGEIINEQQDLILSLKQENRRLKRENFNLRKTKRRRT</sequence>
<accession>A0A0E4H2M0</accession>
<proteinExistence type="predicted"/>
<keyword evidence="1" id="KW-0175">Coiled coil</keyword>
<dbReference type="AlphaFoldDB" id="A0A0E4H2M0"/>
<organism evidence="2 3">
    <name type="scientific">Streptococcus varani</name>
    <dbReference type="NCBI Taxonomy" id="1608583"/>
    <lineage>
        <taxon>Bacteria</taxon>
        <taxon>Bacillati</taxon>
        <taxon>Bacillota</taxon>
        <taxon>Bacilli</taxon>
        <taxon>Lactobacillales</taxon>
        <taxon>Streptococcaceae</taxon>
        <taxon>Streptococcus</taxon>
    </lineage>
</organism>